<evidence type="ECO:0000256" key="4">
    <source>
        <dbReference type="HAMAP-Rule" id="MF_03057"/>
    </source>
</evidence>
<dbReference type="InterPro" id="IPR005631">
    <property type="entry name" value="SDH"/>
</dbReference>
<dbReference type="Gene3D" id="1.10.150.250">
    <property type="entry name" value="Flavinator of succinate dehydrogenase"/>
    <property type="match status" value="1"/>
</dbReference>
<comment type="caution">
    <text evidence="5">The sequence shown here is derived from an EMBL/GenBank/DDBJ whole genome shotgun (WGS) entry which is preliminary data.</text>
</comment>
<dbReference type="InterPro" id="IPR036714">
    <property type="entry name" value="SDH_sf"/>
</dbReference>
<dbReference type="Pfam" id="PF03937">
    <property type="entry name" value="Sdh5"/>
    <property type="match status" value="1"/>
</dbReference>
<dbReference type="RefSeq" id="XP_018229319.1">
    <property type="nucleotide sequence ID" value="XM_018374367.1"/>
</dbReference>
<accession>A0A0W4ZMA9</accession>
<dbReference type="OrthoDB" id="284292at2759"/>
<dbReference type="GeneID" id="28940622"/>
<dbReference type="GO" id="GO:0006121">
    <property type="term" value="P:mitochondrial electron transport, succinate to ubiquinone"/>
    <property type="evidence" value="ECO:0007669"/>
    <property type="project" value="UniProtKB-UniRule"/>
</dbReference>
<evidence type="ECO:0000313" key="6">
    <source>
        <dbReference type="Proteomes" id="UP000053447"/>
    </source>
</evidence>
<comment type="subunit">
    <text evidence="4">Interacts with the flavoprotein subunit within the SDH catalytic dimer.</text>
</comment>
<evidence type="ECO:0000256" key="2">
    <source>
        <dbReference type="ARBA" id="ARBA00023128"/>
    </source>
</evidence>
<dbReference type="SUPFAM" id="SSF109910">
    <property type="entry name" value="YgfY-like"/>
    <property type="match status" value="1"/>
</dbReference>
<dbReference type="EMBL" id="LFWA01000009">
    <property type="protein sequence ID" value="KTW29488.1"/>
    <property type="molecule type" value="Genomic_DNA"/>
</dbReference>
<dbReference type="FunFam" id="1.10.150.250:FF:000002">
    <property type="entry name" value="Succinate dehydrogenase assembly factor 2, mitochondrial"/>
    <property type="match status" value="1"/>
</dbReference>
<dbReference type="HAMAP" id="MF_03057">
    <property type="entry name" value="SDHAF2"/>
    <property type="match status" value="1"/>
</dbReference>
<evidence type="ECO:0000256" key="3">
    <source>
        <dbReference type="ARBA" id="ARBA00023186"/>
    </source>
</evidence>
<proteinExistence type="inferred from homology"/>
<comment type="subcellular location">
    <subcellularLocation>
        <location evidence="1 4">Mitochondrion matrix</location>
    </subcellularLocation>
</comment>
<dbReference type="GO" id="GO:0005759">
    <property type="term" value="C:mitochondrial matrix"/>
    <property type="evidence" value="ECO:0007669"/>
    <property type="project" value="UniProtKB-SubCell"/>
</dbReference>
<gene>
    <name evidence="5" type="ORF">T551_02104</name>
</gene>
<name>A0A0W4ZMA9_PNEJ7</name>
<dbReference type="InterPro" id="IPR028882">
    <property type="entry name" value="SDHAF2"/>
</dbReference>
<evidence type="ECO:0000313" key="5">
    <source>
        <dbReference type="EMBL" id="KTW29488.1"/>
    </source>
</evidence>
<dbReference type="GO" id="GO:0006099">
    <property type="term" value="P:tricarboxylic acid cycle"/>
    <property type="evidence" value="ECO:0007669"/>
    <property type="project" value="EnsemblFungi"/>
</dbReference>
<keyword evidence="3 4" id="KW-0143">Chaperone</keyword>
<keyword evidence="6" id="KW-1185">Reference proteome</keyword>
<sequence>MLYKYIFRVSWCYLSYLKHAQLQRRCLYKQLSFKEAPSASLSIKDRQESTEITRARLLYQSRKRGILETDLILSTFAKKYLPLFTKKELETYDKFLQESDWEIYSWVIRKIDAPEKWRKSSLLLMLQEHCQDKTAPIRRMPDIF</sequence>
<dbReference type="AlphaFoldDB" id="A0A0W4ZMA9"/>
<dbReference type="VEuPathDB" id="FungiDB:T551_02104"/>
<comment type="similarity">
    <text evidence="4">Belongs to the SDHAF2 family.</text>
</comment>
<evidence type="ECO:0000256" key="1">
    <source>
        <dbReference type="ARBA" id="ARBA00004305"/>
    </source>
</evidence>
<dbReference type="GO" id="GO:0034553">
    <property type="term" value="P:mitochondrial respiratory chain complex II assembly"/>
    <property type="evidence" value="ECO:0007669"/>
    <property type="project" value="EnsemblFungi"/>
</dbReference>
<keyword evidence="2 4" id="KW-0496">Mitochondrion</keyword>
<protein>
    <recommendedName>
        <fullName evidence="4">Succinate dehydrogenase assembly factor 2, mitochondrial</fullName>
        <shortName evidence="4">SDH assembly factor 2</shortName>
        <shortName evidence="4">SDHAF2</shortName>
    </recommendedName>
</protein>
<reference evidence="6" key="1">
    <citation type="journal article" date="2016" name="Nat. Commun.">
        <title>Genome analysis of three Pneumocystis species reveals adaptation mechanisms to life exclusively in mammalian hosts.</title>
        <authorList>
            <person name="Ma L."/>
            <person name="Chen Z."/>
            <person name="Huang D.W."/>
            <person name="Kutty G."/>
            <person name="Ishihara M."/>
            <person name="Wang H."/>
            <person name="Abouelleil A."/>
            <person name="Bishop L."/>
            <person name="Davey E."/>
            <person name="Deng R."/>
            <person name="Deng X."/>
            <person name="Fan L."/>
            <person name="Fantoni G."/>
            <person name="Fitzgerald M."/>
            <person name="Gogineni E."/>
            <person name="Goldberg J.M."/>
            <person name="Handley G."/>
            <person name="Hu X."/>
            <person name="Huber C."/>
            <person name="Jiao X."/>
            <person name="Jones K."/>
            <person name="Levin J.Z."/>
            <person name="Liu Y."/>
            <person name="Macdonald P."/>
            <person name="Melnikov A."/>
            <person name="Raley C."/>
            <person name="Sassi M."/>
            <person name="Sherman B.T."/>
            <person name="Song X."/>
            <person name="Sykes S."/>
            <person name="Tran B."/>
            <person name="Walsh L."/>
            <person name="Xia Y."/>
            <person name="Yang J."/>
            <person name="Young S."/>
            <person name="Zeng Q."/>
            <person name="Zheng X."/>
            <person name="Stephens R."/>
            <person name="Nusbaum C."/>
            <person name="Birren B.W."/>
            <person name="Azadi P."/>
            <person name="Lempicki R.A."/>
            <person name="Cuomo C.A."/>
            <person name="Kovacs J.A."/>
        </authorList>
    </citation>
    <scope>NUCLEOTIDE SEQUENCE [LARGE SCALE GENOMIC DNA]</scope>
    <source>
        <strain evidence="6">RU7</strain>
    </source>
</reference>
<dbReference type="Proteomes" id="UP000053447">
    <property type="component" value="Unassembled WGS sequence"/>
</dbReference>
<dbReference type="STRING" id="1408657.A0A0W4ZMA9"/>
<dbReference type="eggNOG" id="KOG3326">
    <property type="taxonomic scope" value="Eukaryota"/>
</dbReference>
<dbReference type="PANTHER" id="PTHR12469">
    <property type="entry name" value="PROTEIN EMI5 HOMOLOG, MITOCHONDRIAL"/>
    <property type="match status" value="1"/>
</dbReference>
<comment type="function">
    <text evidence="4">Plays an essential role in the assembly of succinate dehydrogenase (SDH), an enzyme complex (also referred to as respiratory complex II) that is a component of both the tricarboxylic acid (TCA) cycle and the mitochondrial electron transport chain, and which couples the oxidation of succinate to fumarate with the reduction of ubiquinone (coenzyme Q) to ubiquinol. Required for flavinylation (covalent attachment of FAD) of the flavoprotein subunit of the SDH catalytic dimer.</text>
</comment>
<organism evidence="5 6">
    <name type="scientific">Pneumocystis jirovecii (strain RU7)</name>
    <name type="common">Human pneumocystis pneumonia agent</name>
    <dbReference type="NCBI Taxonomy" id="1408657"/>
    <lineage>
        <taxon>Eukaryota</taxon>
        <taxon>Fungi</taxon>
        <taxon>Dikarya</taxon>
        <taxon>Ascomycota</taxon>
        <taxon>Taphrinomycotina</taxon>
        <taxon>Pneumocystomycetes</taxon>
        <taxon>Pneumocystaceae</taxon>
        <taxon>Pneumocystis</taxon>
    </lineage>
</organism>
<dbReference type="PANTHER" id="PTHR12469:SF2">
    <property type="entry name" value="SUCCINATE DEHYDROGENASE ASSEMBLY FACTOR 2, MITOCHONDRIAL"/>
    <property type="match status" value="1"/>
</dbReference>